<evidence type="ECO:0000313" key="4">
    <source>
        <dbReference type="RefSeq" id="XP_034240373.1"/>
    </source>
</evidence>
<dbReference type="CDD" id="cd18186">
    <property type="entry name" value="BTB_POZ_ZBTB_KLHL-like"/>
    <property type="match status" value="1"/>
</dbReference>
<dbReference type="PANTHER" id="PTHR24413">
    <property type="entry name" value="SPECKLE-TYPE POZ PROTEIN"/>
    <property type="match status" value="1"/>
</dbReference>
<feature type="domain" description="BTB" evidence="2">
    <location>
        <begin position="183"/>
        <end position="244"/>
    </location>
</feature>
<dbReference type="KEGG" id="tpal:117644837"/>
<feature type="region of interest" description="Disordered" evidence="1">
    <location>
        <begin position="347"/>
        <end position="368"/>
    </location>
</feature>
<evidence type="ECO:0000256" key="1">
    <source>
        <dbReference type="SAM" id="MobiDB-lite"/>
    </source>
</evidence>
<keyword evidence="3" id="KW-1185">Reference proteome</keyword>
<dbReference type="GeneID" id="117644837"/>
<dbReference type="RefSeq" id="XP_034240374.1">
    <property type="nucleotide sequence ID" value="XM_034384483.1"/>
</dbReference>
<dbReference type="SUPFAM" id="SSF54695">
    <property type="entry name" value="POZ domain"/>
    <property type="match status" value="1"/>
</dbReference>
<evidence type="ECO:0000313" key="3">
    <source>
        <dbReference type="Proteomes" id="UP000515158"/>
    </source>
</evidence>
<organism evidence="5">
    <name type="scientific">Thrips palmi</name>
    <name type="common">Melon thrips</name>
    <dbReference type="NCBI Taxonomy" id="161013"/>
    <lineage>
        <taxon>Eukaryota</taxon>
        <taxon>Metazoa</taxon>
        <taxon>Ecdysozoa</taxon>
        <taxon>Arthropoda</taxon>
        <taxon>Hexapoda</taxon>
        <taxon>Insecta</taxon>
        <taxon>Pterygota</taxon>
        <taxon>Neoptera</taxon>
        <taxon>Paraneoptera</taxon>
        <taxon>Thysanoptera</taxon>
        <taxon>Terebrantia</taxon>
        <taxon>Thripoidea</taxon>
        <taxon>Thripidae</taxon>
        <taxon>Thrips</taxon>
    </lineage>
</organism>
<dbReference type="SMART" id="SM00225">
    <property type="entry name" value="BTB"/>
    <property type="match status" value="1"/>
</dbReference>
<dbReference type="AlphaFoldDB" id="A0A6P8ZMC7"/>
<reference evidence="4 5" key="1">
    <citation type="submission" date="2025-04" db="UniProtKB">
        <authorList>
            <consortium name="RefSeq"/>
        </authorList>
    </citation>
    <scope>IDENTIFICATION</scope>
    <source>
        <tissue evidence="4 5">Total insect</tissue>
    </source>
</reference>
<evidence type="ECO:0000259" key="2">
    <source>
        <dbReference type="PROSITE" id="PS50097"/>
    </source>
</evidence>
<accession>A0A6P8ZMC7</accession>
<dbReference type="Pfam" id="PF00651">
    <property type="entry name" value="BTB"/>
    <property type="match status" value="1"/>
</dbReference>
<dbReference type="Gene3D" id="3.30.710.10">
    <property type="entry name" value="Potassium Channel Kv1.1, Chain A"/>
    <property type="match status" value="1"/>
</dbReference>
<dbReference type="RefSeq" id="XP_034240375.1">
    <property type="nucleotide sequence ID" value="XM_034384484.1"/>
</dbReference>
<dbReference type="RefSeq" id="XP_034240373.1">
    <property type="nucleotide sequence ID" value="XM_034384482.1"/>
</dbReference>
<proteinExistence type="predicted"/>
<gene>
    <name evidence="4 5 6" type="primary">LOC117644837</name>
</gene>
<evidence type="ECO:0000313" key="5">
    <source>
        <dbReference type="RefSeq" id="XP_034240374.1"/>
    </source>
</evidence>
<dbReference type="PROSITE" id="PS50097">
    <property type="entry name" value="BTB"/>
    <property type="match status" value="1"/>
</dbReference>
<sequence>MSEATRGDDRTCSTLIKKRMKPIIATECSLPWDVVRMVPYHDRADDFLGPFLVHNYDDETQPNSELFRIRFTCHGGRIKILVKSGQLPRTKDLLVEAHMLTTLRNLEDNDDSFNPLTWPLPLEYRSSFTIPATSVSSWKLFSVLQSQLRCLTLRLKVYAKEPYPADSLIDFLNSSRRSDSPFTDIRLQVDGQDFPAHKAVLSVNSCVFMAMFTSDFKEKTSDTVVIEGVSKKAFGRFLDYLYTDLDTGLEGCELELLDLSERYQVERLKKACEMYMWDLDGPSALRILMEAHKCPVVTAAMTNRLCQLVAASWRSLGDSDEWRALQAGNPVAAGFIQAFAAVATPPVTKHFNTRPPSEEASRKRPSSP</sequence>
<dbReference type="OrthoDB" id="684045at2759"/>
<protein>
    <submittedName>
        <fullName evidence="4 5">Speckle-type POZ protein-like B</fullName>
    </submittedName>
</protein>
<dbReference type="Proteomes" id="UP000515158">
    <property type="component" value="Unplaced"/>
</dbReference>
<name>A0A6P8ZMC7_THRPL</name>
<dbReference type="InterPro" id="IPR011333">
    <property type="entry name" value="SKP1/BTB/POZ_sf"/>
</dbReference>
<dbReference type="InterPro" id="IPR000210">
    <property type="entry name" value="BTB/POZ_dom"/>
</dbReference>
<evidence type="ECO:0000313" key="6">
    <source>
        <dbReference type="RefSeq" id="XP_034240375.1"/>
    </source>
</evidence>